<evidence type="ECO:0000256" key="1">
    <source>
        <dbReference type="ARBA" id="ARBA00004479"/>
    </source>
</evidence>
<feature type="region of interest" description="Disordered" evidence="6">
    <location>
        <begin position="772"/>
        <end position="819"/>
    </location>
</feature>
<evidence type="ECO:0000313" key="9">
    <source>
        <dbReference type="Proteomes" id="UP000050795"/>
    </source>
</evidence>
<dbReference type="Pfam" id="PF13927">
    <property type="entry name" value="Ig_3"/>
    <property type="match status" value="1"/>
</dbReference>
<dbReference type="InterPro" id="IPR003598">
    <property type="entry name" value="Ig_sub2"/>
</dbReference>
<evidence type="ECO:0000256" key="5">
    <source>
        <dbReference type="ARBA" id="ARBA00023319"/>
    </source>
</evidence>
<dbReference type="SMART" id="SM00409">
    <property type="entry name" value="IG"/>
    <property type="match status" value="4"/>
</dbReference>
<comment type="subcellular location">
    <subcellularLocation>
        <location evidence="1">Membrane</location>
        <topology evidence="1">Single-pass type I membrane protein</topology>
    </subcellularLocation>
</comment>
<dbReference type="InterPro" id="IPR013098">
    <property type="entry name" value="Ig_I-set"/>
</dbReference>
<keyword evidence="9" id="KW-1185">Reference proteome</keyword>
<dbReference type="GO" id="GO:0005886">
    <property type="term" value="C:plasma membrane"/>
    <property type="evidence" value="ECO:0007669"/>
    <property type="project" value="TreeGrafter"/>
</dbReference>
<feature type="compositionally biased region" description="Polar residues" evidence="6">
    <location>
        <begin position="772"/>
        <end position="794"/>
    </location>
</feature>
<reference evidence="10" key="2">
    <citation type="submission" date="2023-11" db="UniProtKB">
        <authorList>
            <consortium name="WormBaseParasite"/>
        </authorList>
    </citation>
    <scope>IDENTIFICATION</scope>
</reference>
<evidence type="ECO:0000256" key="3">
    <source>
        <dbReference type="ARBA" id="ARBA00023157"/>
    </source>
</evidence>
<dbReference type="InterPro" id="IPR036179">
    <property type="entry name" value="Ig-like_dom_sf"/>
</dbReference>
<dbReference type="PROSITE" id="PS50835">
    <property type="entry name" value="IG_LIKE"/>
    <property type="match status" value="4"/>
</dbReference>
<feature type="domain" description="Ig-like" evidence="8">
    <location>
        <begin position="447"/>
        <end position="541"/>
    </location>
</feature>
<dbReference type="InterPro" id="IPR007110">
    <property type="entry name" value="Ig-like_dom"/>
</dbReference>
<organism evidence="9 10">
    <name type="scientific">Trichobilharzia regenti</name>
    <name type="common">Nasal bird schistosome</name>
    <dbReference type="NCBI Taxonomy" id="157069"/>
    <lineage>
        <taxon>Eukaryota</taxon>
        <taxon>Metazoa</taxon>
        <taxon>Spiralia</taxon>
        <taxon>Lophotrochozoa</taxon>
        <taxon>Platyhelminthes</taxon>
        <taxon>Trematoda</taxon>
        <taxon>Digenea</taxon>
        <taxon>Strigeidida</taxon>
        <taxon>Schistosomatoidea</taxon>
        <taxon>Schistosomatidae</taxon>
        <taxon>Trichobilharzia</taxon>
    </lineage>
</organism>
<feature type="transmembrane region" description="Helical" evidence="7">
    <location>
        <begin position="7"/>
        <end position="26"/>
    </location>
</feature>
<evidence type="ECO:0000256" key="6">
    <source>
        <dbReference type="SAM" id="MobiDB-lite"/>
    </source>
</evidence>
<dbReference type="GO" id="GO:0050839">
    <property type="term" value="F:cell adhesion molecule binding"/>
    <property type="evidence" value="ECO:0007669"/>
    <property type="project" value="TreeGrafter"/>
</dbReference>
<dbReference type="Gene3D" id="2.60.40.10">
    <property type="entry name" value="Immunoglobulins"/>
    <property type="match status" value="5"/>
</dbReference>
<feature type="domain" description="Ig-like" evidence="8">
    <location>
        <begin position="273"/>
        <end position="356"/>
    </location>
</feature>
<reference evidence="9" key="1">
    <citation type="submission" date="2022-06" db="EMBL/GenBank/DDBJ databases">
        <authorList>
            <person name="Berger JAMES D."/>
            <person name="Berger JAMES D."/>
        </authorList>
    </citation>
    <scope>NUCLEOTIDE SEQUENCE [LARGE SCALE GENOMIC DNA]</scope>
</reference>
<dbReference type="SUPFAM" id="SSF48726">
    <property type="entry name" value="Immunoglobulin"/>
    <property type="match status" value="5"/>
</dbReference>
<keyword evidence="3" id="KW-1015">Disulfide bond</keyword>
<evidence type="ECO:0000259" key="8">
    <source>
        <dbReference type="PROSITE" id="PS50835"/>
    </source>
</evidence>
<evidence type="ECO:0000256" key="7">
    <source>
        <dbReference type="SAM" id="Phobius"/>
    </source>
</evidence>
<name>A0AA85K272_TRIRE</name>
<evidence type="ECO:0000256" key="4">
    <source>
        <dbReference type="ARBA" id="ARBA00023180"/>
    </source>
</evidence>
<feature type="transmembrane region" description="Helical" evidence="7">
    <location>
        <begin position="550"/>
        <end position="572"/>
    </location>
</feature>
<dbReference type="InterPro" id="IPR003599">
    <property type="entry name" value="Ig_sub"/>
</dbReference>
<accession>A0AA85K272</accession>
<protein>
    <recommendedName>
        <fullName evidence="8">Ig-like domain-containing protein</fullName>
    </recommendedName>
</protein>
<evidence type="ECO:0000313" key="10">
    <source>
        <dbReference type="WBParaSite" id="TREG1_66050.1"/>
    </source>
</evidence>
<keyword evidence="7" id="KW-0812">Transmembrane</keyword>
<dbReference type="AlphaFoldDB" id="A0AA85K272"/>
<feature type="domain" description="Ig-like" evidence="8">
    <location>
        <begin position="361"/>
        <end position="427"/>
    </location>
</feature>
<dbReference type="InterPro" id="IPR013783">
    <property type="entry name" value="Ig-like_fold"/>
</dbReference>
<evidence type="ECO:0000256" key="2">
    <source>
        <dbReference type="ARBA" id="ARBA00023136"/>
    </source>
</evidence>
<dbReference type="PANTHER" id="PTHR11640">
    <property type="entry name" value="NEPHRIN"/>
    <property type="match status" value="1"/>
</dbReference>
<keyword evidence="4" id="KW-0325">Glycoprotein</keyword>
<dbReference type="Proteomes" id="UP000050795">
    <property type="component" value="Unassembled WGS sequence"/>
</dbReference>
<keyword evidence="5" id="KW-0393">Immunoglobulin domain</keyword>
<dbReference type="WBParaSite" id="TREG1_66050.1">
    <property type="protein sequence ID" value="TREG1_66050.1"/>
    <property type="gene ID" value="TREG1_66050"/>
</dbReference>
<dbReference type="GO" id="GO:0098609">
    <property type="term" value="P:cell-cell adhesion"/>
    <property type="evidence" value="ECO:0007669"/>
    <property type="project" value="TreeGrafter"/>
</dbReference>
<sequence length="845" mass="94440">MTGNIMYSFGNLSTAFWILVINVVYIKCQSDHLSSSSLIQLHPESQSVTLNSTVRLQCRVRMLTDPDTGTGVQVYWSKNDFGIGGNREDIQEYGRNSRYEYSRYDLPYNLKEGQYDLQIMNYLSQTAVLTVQVPSEAPQLIQITNEGKGQRVEIGPSRPAVVDDGSIMVLECIARHGKPGALLTWFIDGVQVELESNPDSLPGSFISGFSGNLTFHLEASAKIPRLVDATSRMTAHLNKLHHGKLVECRAENTGYEMHTLRPAQTKIEVHYAPVVSIQVRPSRPDNLYMEHDIITVECNAHGRPDSFFWEWYVNGRQVENIVESWYRLRLTRELHQSVFRCIAISNKKGSAETTINVKFGPQFHQASALLFTASPGEDVYMECPAFGNPTPHIEWRREGGREVLSRSVSLKRENLREEDFGTYICTAFVPEFPPVSKQMYIARRKPPRIQPNPVVHAHLGQPARLRCTVNSVPLPPSGQTNWYFNGNPIQPDSHHKFEQEEFIGGVVLVLHIAHVMMSDFGQYNCSVSNDYGSDWKIIRLNHQEDIPVQFIIGAAVTIGILLIVGLILLCICRQRVCGFRYNKGNRSKQPSRNSLQDYGVVNSDFTARACSPNMHYRQDPYQCYSTNPSLNKSVNRYALDAVDQGSMSMHKDRSENCFYETSKEDFCNNNSIPVGVSGTYCTSLPSCQLLQPMCNGGTYIPSINHRMLSPEHSSFLTGCPTLLPTSGLIQTPPPDFIPESINLQSAYIPHRLCSGGSLISGQSSLETTSCTPVNSHLSSRSTHNSVISPDQQSITTSTTATTNHSDHMMPNKNDTLPNSSPISYGMNTSSIHGIAYLINDHTTNV</sequence>
<proteinExistence type="predicted"/>
<dbReference type="GO" id="GO:0005911">
    <property type="term" value="C:cell-cell junction"/>
    <property type="evidence" value="ECO:0007669"/>
    <property type="project" value="TreeGrafter"/>
</dbReference>
<dbReference type="PANTHER" id="PTHR11640:SF31">
    <property type="entry name" value="IRREGULAR CHIASM C-ROUGHEST PROTEIN-RELATED"/>
    <property type="match status" value="1"/>
</dbReference>
<dbReference type="Pfam" id="PF07679">
    <property type="entry name" value="I-set"/>
    <property type="match status" value="1"/>
</dbReference>
<keyword evidence="2 7" id="KW-0472">Membrane</keyword>
<dbReference type="InterPro" id="IPR051275">
    <property type="entry name" value="Cell_adhesion_signaling"/>
</dbReference>
<dbReference type="SMART" id="SM00408">
    <property type="entry name" value="IGc2"/>
    <property type="match status" value="2"/>
</dbReference>
<keyword evidence="7" id="KW-1133">Transmembrane helix</keyword>
<feature type="domain" description="Ig-like" evidence="8">
    <location>
        <begin position="138"/>
        <end position="268"/>
    </location>
</feature>